<evidence type="ECO:0000313" key="3">
    <source>
        <dbReference type="EMBL" id="GCE95957.1"/>
    </source>
</evidence>
<feature type="compositionally biased region" description="Polar residues" evidence="1">
    <location>
        <begin position="381"/>
        <end position="418"/>
    </location>
</feature>
<proteinExistence type="predicted"/>
<dbReference type="Gene3D" id="3.10.350.10">
    <property type="entry name" value="LysM domain"/>
    <property type="match status" value="1"/>
</dbReference>
<dbReference type="SMART" id="SM00257">
    <property type="entry name" value="LysM"/>
    <property type="match status" value="1"/>
</dbReference>
<feature type="region of interest" description="Disordered" evidence="1">
    <location>
        <begin position="76"/>
        <end position="95"/>
    </location>
</feature>
<dbReference type="GeneID" id="301684799"/>
<feature type="compositionally biased region" description="Polar residues" evidence="1">
    <location>
        <begin position="182"/>
        <end position="202"/>
    </location>
</feature>
<keyword evidence="4" id="KW-1185">Reference proteome</keyword>
<dbReference type="InterPro" id="IPR050570">
    <property type="entry name" value="Cell_wall_metabolism_enzyme"/>
</dbReference>
<dbReference type="PANTHER" id="PTHR21666">
    <property type="entry name" value="PEPTIDASE-RELATED"/>
    <property type="match status" value="1"/>
</dbReference>
<dbReference type="Proteomes" id="UP000326169">
    <property type="component" value="Unassembled WGS sequence"/>
</dbReference>
<feature type="domain" description="LysM" evidence="2">
    <location>
        <begin position="234"/>
        <end position="278"/>
    </location>
</feature>
<feature type="region of interest" description="Disordered" evidence="1">
    <location>
        <begin position="502"/>
        <end position="556"/>
    </location>
</feature>
<evidence type="ECO:0000256" key="1">
    <source>
        <dbReference type="SAM" id="MobiDB-lite"/>
    </source>
</evidence>
<feature type="region of interest" description="Disordered" evidence="1">
    <location>
        <begin position="287"/>
        <end position="438"/>
    </location>
</feature>
<feature type="compositionally biased region" description="Basic and acidic residues" evidence="1">
    <location>
        <begin position="370"/>
        <end position="380"/>
    </location>
</feature>
<feature type="compositionally biased region" description="Polar residues" evidence="1">
    <location>
        <begin position="308"/>
        <end position="326"/>
    </location>
</feature>
<accession>A0A5M3TAL6</accession>
<comment type="caution">
    <text evidence="3">The sequence shown here is derived from an EMBL/GenBank/DDBJ whole genome shotgun (WGS) entry which is preliminary data.</text>
</comment>
<dbReference type="RefSeq" id="WP_014276708.1">
    <property type="nucleotide sequence ID" value="NZ_BIMW01000157.1"/>
</dbReference>
<dbReference type="CDD" id="cd00118">
    <property type="entry name" value="LysM"/>
    <property type="match status" value="1"/>
</dbReference>
<dbReference type="PROSITE" id="PS51782">
    <property type="entry name" value="LYSM"/>
    <property type="match status" value="1"/>
</dbReference>
<dbReference type="CDD" id="cd12797">
    <property type="entry name" value="M23_peptidase"/>
    <property type="match status" value="1"/>
</dbReference>
<dbReference type="Pfam" id="PF01476">
    <property type="entry name" value="LysM"/>
    <property type="match status" value="1"/>
</dbReference>
<dbReference type="InterPro" id="IPR016047">
    <property type="entry name" value="M23ase_b-sheet_dom"/>
</dbReference>
<dbReference type="Pfam" id="PF01551">
    <property type="entry name" value="Peptidase_M23"/>
    <property type="match status" value="1"/>
</dbReference>
<evidence type="ECO:0000313" key="4">
    <source>
        <dbReference type="Proteomes" id="UP000326169"/>
    </source>
</evidence>
<gene>
    <name evidence="3" type="ORF">NIES46_40240</name>
</gene>
<dbReference type="InterPro" id="IPR036779">
    <property type="entry name" value="LysM_dom_sf"/>
</dbReference>
<feature type="compositionally biased region" description="Low complexity" evidence="1">
    <location>
        <begin position="167"/>
        <end position="181"/>
    </location>
</feature>
<dbReference type="Gene3D" id="2.70.70.10">
    <property type="entry name" value="Glucose Permease (Domain IIA)"/>
    <property type="match status" value="1"/>
</dbReference>
<dbReference type="InterPro" id="IPR011055">
    <property type="entry name" value="Dup_hybrid_motif"/>
</dbReference>
<dbReference type="InterPro" id="IPR018392">
    <property type="entry name" value="LysM"/>
</dbReference>
<dbReference type="SUPFAM" id="SSF54106">
    <property type="entry name" value="LysM domain"/>
    <property type="match status" value="1"/>
</dbReference>
<dbReference type="PANTHER" id="PTHR21666:SF270">
    <property type="entry name" value="MUREIN HYDROLASE ACTIVATOR ENVC"/>
    <property type="match status" value="1"/>
</dbReference>
<name>A0A5M3TAL6_LIMPL</name>
<evidence type="ECO:0000259" key="2">
    <source>
        <dbReference type="PROSITE" id="PS51782"/>
    </source>
</evidence>
<feature type="region of interest" description="Disordered" evidence="1">
    <location>
        <begin position="127"/>
        <end position="202"/>
    </location>
</feature>
<dbReference type="EMBL" id="BIMW01000157">
    <property type="protein sequence ID" value="GCE95957.1"/>
    <property type="molecule type" value="Genomic_DNA"/>
</dbReference>
<protein>
    <recommendedName>
        <fullName evidence="2">LysM domain-containing protein</fullName>
    </recommendedName>
</protein>
<sequence length="721" mass="77859">MKGTVPHNNQPVVTGANETDMNLETTQQVTVPSRSRVKTSAAFLGLAIASGLLFPEGGSAATESLTADSTKAMQSSSNQAAFNQNGDSVSDSSDWQPSILRNLTESNSRSMGSTTPVEPAAVIDHQENETQAQEQAQPGSVVVSEPSLSKSEDKPFPNQFDTIERVGGNSLSGSDSYSSSSDVTENTAPSPRFSQPSQVSNAVRETIRETDISSFNRVPGTLVIDSDPNQSVSVVYKVSSGDTIDRIAEAHGVSVNDVIRANNLTDPHLIKVDQELRIPKRLNNYLTSPRDSYTADHDLNNSRVDLGRTQTTTPSHRASTSDNTPGASVRLRLSQTVTPTVLPSEISGDITKPMGLKVDLGDRLGTSNDGGDRIWPRKLSELSQQTPVIESNYTDNSTTASRKDLSTSGESQPSSNGEFSLADAEERRLTPLNRRHSSSRLYSDRLRTEIERLRNEYHAQQSQPTYSYQTVSFSQEPEELAIEAKAEKAETADQVFAATEPNPRRLQRINPQFNPRADEDQRNLYGENPLDGATQEISRRPEPGSEDSPNSLVATAPMGASAYDPLHNPTLGRIVSPDLPPLLGPDAYLPGGSTRFTGYIWPAEGILTSGYGWRWGRMHRGIDIAGPVGTPILAAAPGVVIFSGWNSGGYGNLVELEHPDGSVTLYAHNHRILVSKGQRVTQGQLIAEMGSTGFSTGPHLHFEIHPTGNGAVNPMALLSRD</sequence>
<dbReference type="SUPFAM" id="SSF51261">
    <property type="entry name" value="Duplicated hybrid motif"/>
    <property type="match status" value="1"/>
</dbReference>
<reference evidence="3 4" key="1">
    <citation type="journal article" date="2019" name="J Genomics">
        <title>The Draft Genome of a Hydrogen-producing Cyanobacterium, Arthrospira platensis NIES-46.</title>
        <authorList>
            <person name="Suzuki S."/>
            <person name="Yamaguchi H."/>
            <person name="Kawachi M."/>
        </authorList>
    </citation>
    <scope>NUCLEOTIDE SEQUENCE [LARGE SCALE GENOMIC DNA]</scope>
    <source>
        <strain evidence="3 4">NIES-46</strain>
    </source>
</reference>
<organism evidence="3 4">
    <name type="scientific">Limnospira platensis NIES-46</name>
    <dbReference type="NCBI Taxonomy" id="1236695"/>
    <lineage>
        <taxon>Bacteria</taxon>
        <taxon>Bacillati</taxon>
        <taxon>Cyanobacteriota</taxon>
        <taxon>Cyanophyceae</taxon>
        <taxon>Oscillatoriophycideae</taxon>
        <taxon>Oscillatoriales</taxon>
        <taxon>Sirenicapillariaceae</taxon>
        <taxon>Limnospira</taxon>
    </lineage>
</organism>